<evidence type="ECO:0000313" key="7">
    <source>
        <dbReference type="EMBL" id="MBF4180782.1"/>
    </source>
</evidence>
<keyword evidence="3" id="KW-0281">Fimbrium</keyword>
<proteinExistence type="inferred from homology"/>
<evidence type="ECO:0000259" key="6">
    <source>
        <dbReference type="Pfam" id="PF22003"/>
    </source>
</evidence>
<dbReference type="RefSeq" id="WP_194514502.1">
    <property type="nucleotide sequence ID" value="NZ_JADIXP010000029.1"/>
</dbReference>
<feature type="chain" id="PRO_5044818633" evidence="4">
    <location>
        <begin position="26"/>
        <end position="319"/>
    </location>
</feature>
<comment type="subcellular location">
    <subcellularLocation>
        <location evidence="1">Fimbrium</location>
    </subcellularLocation>
</comment>
<dbReference type="Gene3D" id="2.60.40.1090">
    <property type="entry name" value="Fimbrial-type adhesion domain"/>
    <property type="match status" value="1"/>
</dbReference>
<sequence>MMYSLKTIMYSLTGCLMLTCSGVWAAGCSSGGDASIETQTLDLGSLLLQRDLPVGSTIISKVISSGGGKIATCGAGVFQRQKLMLQGNPVSGYTHVYQSGVAGVGISVQYGNDYADTAPESTSENGPVDLSSAENITITLIKTGDVTPGNLAPGDLAADRVTAEEGGWLNIRTVKLTGGTIRQASCQVTTPNIVVPMGTLQRTDLNSLGATVGRKDFSIGLDCSAQTRVNLTINAPTALTGTGLTGVLSGSQDEGSADGVGIQILFNQIPVAFGSPLAVGTTTDDGPFSIPLQAQFYQTKVLIKSGHLNATANFTLSYQ</sequence>
<dbReference type="GO" id="GO:0009289">
    <property type="term" value="C:pilus"/>
    <property type="evidence" value="ECO:0007669"/>
    <property type="project" value="UniProtKB-SubCell"/>
</dbReference>
<dbReference type="Gene3D" id="2.60.40.3310">
    <property type="match status" value="1"/>
</dbReference>
<reference evidence="7 8" key="1">
    <citation type="submission" date="2020-11" db="EMBL/GenBank/DDBJ databases">
        <title>Identification of Lelliottia nimipressuralis from Wound Infection by Whole Genome-Based Bacterial Identification.</title>
        <authorList>
            <person name="Navarathna D.H."/>
            <person name="Choi H."/>
            <person name="Jinadatha C."/>
            <person name="Chatterjee P."/>
            <person name="Hwang M."/>
        </authorList>
    </citation>
    <scope>NUCLEOTIDE SEQUENCE [LARGE SCALE GENOMIC DNA]</scope>
    <source>
        <strain evidence="7 8">DN2020</strain>
    </source>
</reference>
<dbReference type="InterPro" id="IPR000259">
    <property type="entry name" value="Adhesion_dom_fimbrial"/>
</dbReference>
<dbReference type="InterPro" id="IPR050263">
    <property type="entry name" value="Bact_Fimbrial_Adh_Pro"/>
</dbReference>
<evidence type="ECO:0000313" key="8">
    <source>
        <dbReference type="Proteomes" id="UP000628560"/>
    </source>
</evidence>
<accession>A0ABD4KFU2</accession>
<evidence type="ECO:0000256" key="3">
    <source>
        <dbReference type="ARBA" id="ARBA00023263"/>
    </source>
</evidence>
<dbReference type="PANTHER" id="PTHR33420:SF14">
    <property type="entry name" value="TYPE 1 FIMBRIN D-MANNOSE SPECIFIC ADHESIN"/>
    <property type="match status" value="1"/>
</dbReference>
<dbReference type="PANTHER" id="PTHR33420">
    <property type="entry name" value="FIMBRIAL SUBUNIT ELFA-RELATED"/>
    <property type="match status" value="1"/>
</dbReference>
<feature type="domain" description="MrkD-like receptor binding" evidence="6">
    <location>
        <begin position="41"/>
        <end position="156"/>
    </location>
</feature>
<dbReference type="Pfam" id="PF00419">
    <property type="entry name" value="Fimbrial"/>
    <property type="match status" value="1"/>
</dbReference>
<dbReference type="Pfam" id="PF22003">
    <property type="entry name" value="MrkDrd"/>
    <property type="match status" value="1"/>
</dbReference>
<evidence type="ECO:0000256" key="2">
    <source>
        <dbReference type="ARBA" id="ARBA00006671"/>
    </source>
</evidence>
<evidence type="ECO:0000259" key="5">
    <source>
        <dbReference type="Pfam" id="PF00419"/>
    </source>
</evidence>
<dbReference type="SUPFAM" id="SSF49401">
    <property type="entry name" value="Bacterial adhesins"/>
    <property type="match status" value="1"/>
</dbReference>
<name>A0ABD4KFU2_9ENTR</name>
<evidence type="ECO:0000256" key="4">
    <source>
        <dbReference type="SAM" id="SignalP"/>
    </source>
</evidence>
<dbReference type="Proteomes" id="UP000628560">
    <property type="component" value="Unassembled WGS sequence"/>
</dbReference>
<comment type="caution">
    <text evidence="7">The sequence shown here is derived from an EMBL/GenBank/DDBJ whole genome shotgun (WGS) entry which is preliminary data.</text>
</comment>
<dbReference type="InterPro" id="IPR008966">
    <property type="entry name" value="Adhesion_dom_sf"/>
</dbReference>
<keyword evidence="4" id="KW-0732">Signal</keyword>
<feature type="domain" description="Fimbrial-type adhesion" evidence="5">
    <location>
        <begin position="179"/>
        <end position="319"/>
    </location>
</feature>
<protein>
    <submittedName>
        <fullName evidence="7">Type 1 fimbrial protein</fullName>
    </submittedName>
</protein>
<dbReference type="AlphaFoldDB" id="A0ABD4KFU2"/>
<evidence type="ECO:0000256" key="1">
    <source>
        <dbReference type="ARBA" id="ARBA00004561"/>
    </source>
</evidence>
<feature type="signal peptide" evidence="4">
    <location>
        <begin position="1"/>
        <end position="25"/>
    </location>
</feature>
<comment type="similarity">
    <text evidence="2">Belongs to the fimbrial protein family.</text>
</comment>
<organism evidence="7 8">
    <name type="scientific">Lelliottia nimipressuralis</name>
    <dbReference type="NCBI Taxonomy" id="69220"/>
    <lineage>
        <taxon>Bacteria</taxon>
        <taxon>Pseudomonadati</taxon>
        <taxon>Pseudomonadota</taxon>
        <taxon>Gammaproteobacteria</taxon>
        <taxon>Enterobacterales</taxon>
        <taxon>Enterobacteriaceae</taxon>
        <taxon>Lelliottia</taxon>
    </lineage>
</organism>
<dbReference type="EMBL" id="JADIXP010000029">
    <property type="protein sequence ID" value="MBF4180782.1"/>
    <property type="molecule type" value="Genomic_DNA"/>
</dbReference>
<dbReference type="PROSITE" id="PS51257">
    <property type="entry name" value="PROKAR_LIPOPROTEIN"/>
    <property type="match status" value="1"/>
</dbReference>
<dbReference type="InterPro" id="IPR054160">
    <property type="entry name" value="MrkD_recept-bd"/>
</dbReference>
<dbReference type="InterPro" id="IPR036937">
    <property type="entry name" value="Adhesion_dom_fimbrial_sf"/>
</dbReference>
<gene>
    <name evidence="7" type="ORF">ISP11_23265</name>
</gene>